<protein>
    <recommendedName>
        <fullName evidence="7">Aspartate carbamoyltransferase</fullName>
        <ecNumber evidence="7">2.1.3.2</ecNumber>
    </recommendedName>
    <alternativeName>
        <fullName evidence="7">Aspartate transcarbamylase</fullName>
        <shortName evidence="7">ATCase</shortName>
    </alternativeName>
</protein>
<dbReference type="GO" id="GO:0006207">
    <property type="term" value="P:'de novo' pyrimidine nucleobase biosynthetic process"/>
    <property type="evidence" value="ECO:0007669"/>
    <property type="project" value="InterPro"/>
</dbReference>
<dbReference type="InterPro" id="IPR006131">
    <property type="entry name" value="Asp_carbamoyltransf_Asp/Orn-bd"/>
</dbReference>
<feature type="binding site" evidence="7">
    <location>
        <position position="272"/>
    </location>
    <ligand>
        <name>carbamoyl phosphate</name>
        <dbReference type="ChEBI" id="CHEBI:58228"/>
    </ligand>
</feature>
<comment type="similarity">
    <text evidence="2 7">Belongs to the aspartate/ornithine carbamoyltransferase superfamily. ATCase family.</text>
</comment>
<dbReference type="GO" id="GO:0004070">
    <property type="term" value="F:aspartate carbamoyltransferase activity"/>
    <property type="evidence" value="ECO:0007669"/>
    <property type="project" value="UniProtKB-UniRule"/>
</dbReference>
<dbReference type="Pfam" id="PF02729">
    <property type="entry name" value="OTCace_N"/>
    <property type="match status" value="1"/>
</dbReference>
<evidence type="ECO:0000256" key="6">
    <source>
        <dbReference type="ARBA" id="ARBA00048859"/>
    </source>
</evidence>
<feature type="binding site" evidence="7">
    <location>
        <position position="231"/>
    </location>
    <ligand>
        <name>L-aspartate</name>
        <dbReference type="ChEBI" id="CHEBI:29991"/>
    </ligand>
</feature>
<keyword evidence="3 7" id="KW-0808">Transferase</keyword>
<dbReference type="GO" id="GO:0016597">
    <property type="term" value="F:amino acid binding"/>
    <property type="evidence" value="ECO:0007669"/>
    <property type="project" value="InterPro"/>
</dbReference>
<dbReference type="Gene3D" id="3.40.50.1370">
    <property type="entry name" value="Aspartate/ornithine carbamoyltransferase"/>
    <property type="match status" value="2"/>
</dbReference>
<dbReference type="PRINTS" id="PR00101">
    <property type="entry name" value="ATCASE"/>
</dbReference>
<comment type="function">
    <text evidence="5 7">Catalyzes the condensation of carbamoyl phosphate and aspartate to form carbamoyl aspartate and inorganic phosphate, the committed step in the de novo pyrimidine nucleotide biosynthesis pathway.</text>
</comment>
<dbReference type="GO" id="GO:0005829">
    <property type="term" value="C:cytosol"/>
    <property type="evidence" value="ECO:0007669"/>
    <property type="project" value="TreeGrafter"/>
</dbReference>
<dbReference type="PANTHER" id="PTHR45753:SF6">
    <property type="entry name" value="ASPARTATE CARBAMOYLTRANSFERASE"/>
    <property type="match status" value="1"/>
</dbReference>
<dbReference type="AlphaFoldDB" id="A0A2Z4Y3F3"/>
<evidence type="ECO:0000313" key="10">
    <source>
        <dbReference type="EMBL" id="AXA35660.1"/>
    </source>
</evidence>
<evidence type="ECO:0000256" key="2">
    <source>
        <dbReference type="ARBA" id="ARBA00008896"/>
    </source>
</evidence>
<comment type="subunit">
    <text evidence="7">Heterododecamer (2C3:3R2) of six catalytic PyrB chains organized as two trimers (C3), and six regulatory PyrI chains organized as three dimers (R2).</text>
</comment>
<comment type="pathway">
    <text evidence="1 7">Pyrimidine metabolism; UMP biosynthesis via de novo pathway; (S)-dihydroorotate from bicarbonate: step 2/3.</text>
</comment>
<dbReference type="Proteomes" id="UP000262583">
    <property type="component" value="Chromosome"/>
</dbReference>
<feature type="binding site" evidence="7">
    <location>
        <position position="66"/>
    </location>
    <ligand>
        <name>carbamoyl phosphate</name>
        <dbReference type="ChEBI" id="CHEBI:58228"/>
    </ligand>
</feature>
<evidence type="ECO:0000256" key="7">
    <source>
        <dbReference type="HAMAP-Rule" id="MF_00001"/>
    </source>
</evidence>
<dbReference type="PRINTS" id="PR00100">
    <property type="entry name" value="AOTCASE"/>
</dbReference>
<comment type="catalytic activity">
    <reaction evidence="6 7">
        <text>carbamoyl phosphate + L-aspartate = N-carbamoyl-L-aspartate + phosphate + H(+)</text>
        <dbReference type="Rhea" id="RHEA:20013"/>
        <dbReference type="ChEBI" id="CHEBI:15378"/>
        <dbReference type="ChEBI" id="CHEBI:29991"/>
        <dbReference type="ChEBI" id="CHEBI:32814"/>
        <dbReference type="ChEBI" id="CHEBI:43474"/>
        <dbReference type="ChEBI" id="CHEBI:58228"/>
        <dbReference type="EC" id="2.1.3.2"/>
    </reaction>
</comment>
<dbReference type="UniPathway" id="UPA00070">
    <property type="reaction ID" value="UER00116"/>
</dbReference>
<dbReference type="GO" id="GO:0006520">
    <property type="term" value="P:amino acid metabolic process"/>
    <property type="evidence" value="ECO:0007669"/>
    <property type="project" value="InterPro"/>
</dbReference>
<feature type="binding site" evidence="7">
    <location>
        <position position="94"/>
    </location>
    <ligand>
        <name>L-aspartate</name>
        <dbReference type="ChEBI" id="CHEBI:29991"/>
    </ligand>
</feature>
<dbReference type="PROSITE" id="PS00097">
    <property type="entry name" value="CARBAMOYLTRANSFERASE"/>
    <property type="match status" value="1"/>
</dbReference>
<dbReference type="SUPFAM" id="SSF53671">
    <property type="entry name" value="Aspartate/ornithine carbamoyltransferase"/>
    <property type="match status" value="1"/>
</dbReference>
<feature type="binding site" evidence="7">
    <location>
        <position position="144"/>
    </location>
    <ligand>
        <name>carbamoyl phosphate</name>
        <dbReference type="ChEBI" id="CHEBI:58228"/>
    </ligand>
</feature>
<proteinExistence type="inferred from homology"/>
<dbReference type="HAMAP" id="MF_00001">
    <property type="entry name" value="Asp_carb_tr"/>
    <property type="match status" value="1"/>
</dbReference>
<organism evidence="10 11">
    <name type="scientific">Sumerlaea chitinivorans</name>
    <dbReference type="NCBI Taxonomy" id="2250252"/>
    <lineage>
        <taxon>Bacteria</taxon>
        <taxon>Candidatus Sumerlaeota</taxon>
        <taxon>Candidatus Sumerlaeia</taxon>
        <taxon>Candidatus Sumerlaeales</taxon>
        <taxon>Candidatus Sumerlaeaceae</taxon>
        <taxon>Candidatus Sumerlaea</taxon>
    </lineage>
</organism>
<feature type="binding site" evidence="7">
    <location>
        <position position="116"/>
    </location>
    <ligand>
        <name>carbamoyl phosphate</name>
        <dbReference type="ChEBI" id="CHEBI:58228"/>
    </ligand>
</feature>
<dbReference type="InterPro" id="IPR036901">
    <property type="entry name" value="Asp/Orn_carbamoylTrfase_sf"/>
</dbReference>
<dbReference type="PANTHER" id="PTHR45753">
    <property type="entry name" value="ORNITHINE CARBAMOYLTRANSFERASE, MITOCHONDRIAL"/>
    <property type="match status" value="1"/>
</dbReference>
<evidence type="ECO:0000256" key="1">
    <source>
        <dbReference type="ARBA" id="ARBA00004852"/>
    </source>
</evidence>
<dbReference type="EC" id="2.1.3.2" evidence="7"/>
<evidence type="ECO:0000259" key="9">
    <source>
        <dbReference type="Pfam" id="PF02729"/>
    </source>
</evidence>
<dbReference type="FunFam" id="3.40.50.1370:FF:000007">
    <property type="entry name" value="Aspartate carbamoyltransferase"/>
    <property type="match status" value="1"/>
</dbReference>
<dbReference type="InterPro" id="IPR006130">
    <property type="entry name" value="Asp/Orn_carbamoylTrfase"/>
</dbReference>
<evidence type="ECO:0000256" key="5">
    <source>
        <dbReference type="ARBA" id="ARBA00043884"/>
    </source>
</evidence>
<feature type="binding site" evidence="7">
    <location>
        <position position="273"/>
    </location>
    <ligand>
        <name>carbamoyl phosphate</name>
        <dbReference type="ChEBI" id="CHEBI:58228"/>
    </ligand>
</feature>
<gene>
    <name evidence="7" type="primary">pyrB</name>
    <name evidence="10" type="ORF">BRCON_0883</name>
</gene>
<evidence type="ECO:0000256" key="3">
    <source>
        <dbReference type="ARBA" id="ARBA00022679"/>
    </source>
</evidence>
<reference evidence="10 11" key="1">
    <citation type="submission" date="2018-05" db="EMBL/GenBank/DDBJ databases">
        <title>A metagenomic window into the 2 km-deep terrestrial subsurface aquifer revealed taxonomically and functionally diverse microbial community comprising novel uncultured bacterial lineages.</title>
        <authorList>
            <person name="Kadnikov V.V."/>
            <person name="Mardanov A.V."/>
            <person name="Beletsky A.V."/>
            <person name="Banks D."/>
            <person name="Pimenov N.V."/>
            <person name="Frank Y.A."/>
            <person name="Karnachuk O.V."/>
            <person name="Ravin N.V."/>
        </authorList>
    </citation>
    <scope>NUCLEOTIDE SEQUENCE [LARGE SCALE GENOMIC DNA]</scope>
    <source>
        <strain evidence="10">BY</strain>
    </source>
</reference>
<feature type="domain" description="Aspartate/ornithine carbamoyltransferase carbamoyl-P binding" evidence="9">
    <location>
        <begin position="14"/>
        <end position="157"/>
    </location>
</feature>
<feature type="binding site" evidence="7">
    <location>
        <position position="67"/>
    </location>
    <ligand>
        <name>carbamoyl phosphate</name>
        <dbReference type="ChEBI" id="CHEBI:58228"/>
    </ligand>
</feature>
<keyword evidence="4 7" id="KW-0665">Pyrimidine biosynthesis</keyword>
<dbReference type="GO" id="GO:0044205">
    <property type="term" value="P:'de novo' UMP biosynthetic process"/>
    <property type="evidence" value="ECO:0007669"/>
    <property type="project" value="UniProtKB-UniRule"/>
</dbReference>
<evidence type="ECO:0000313" key="11">
    <source>
        <dbReference type="Proteomes" id="UP000262583"/>
    </source>
</evidence>
<evidence type="ECO:0000259" key="8">
    <source>
        <dbReference type="Pfam" id="PF00185"/>
    </source>
</evidence>
<feature type="binding site" evidence="7">
    <location>
        <position position="177"/>
    </location>
    <ligand>
        <name>L-aspartate</name>
        <dbReference type="ChEBI" id="CHEBI:29991"/>
    </ligand>
</feature>
<dbReference type="InterPro" id="IPR006132">
    <property type="entry name" value="Asp/Orn_carbamoyltranf_P-bd"/>
</dbReference>
<accession>A0A2Z4Y3F3</accession>
<dbReference type="NCBIfam" id="TIGR00670">
    <property type="entry name" value="asp_carb_tr"/>
    <property type="match status" value="1"/>
</dbReference>
<dbReference type="KEGG" id="schv:BRCON_0883"/>
<feature type="binding site" evidence="7">
    <location>
        <position position="147"/>
    </location>
    <ligand>
        <name>carbamoyl phosphate</name>
        <dbReference type="ChEBI" id="CHEBI:58228"/>
    </ligand>
</feature>
<dbReference type="NCBIfam" id="NF002032">
    <property type="entry name" value="PRK00856.1"/>
    <property type="match status" value="1"/>
</dbReference>
<feature type="domain" description="Aspartate/ornithine carbamoyltransferase Asp/Orn-binding" evidence="8">
    <location>
        <begin position="163"/>
        <end position="310"/>
    </location>
</feature>
<dbReference type="Pfam" id="PF00185">
    <property type="entry name" value="OTCace"/>
    <property type="match status" value="1"/>
</dbReference>
<dbReference type="InterPro" id="IPR002082">
    <property type="entry name" value="Asp_carbamoyltransf"/>
</dbReference>
<dbReference type="EMBL" id="CP030759">
    <property type="protein sequence ID" value="AXA35660.1"/>
    <property type="molecule type" value="Genomic_DNA"/>
</dbReference>
<evidence type="ECO:0000256" key="4">
    <source>
        <dbReference type="ARBA" id="ARBA00022975"/>
    </source>
</evidence>
<name>A0A2Z4Y3F3_SUMC1</name>
<sequence length="322" mass="35633">MPVETATETVFRHKHLLGLEELSAEEITLILDTAAGMKEIFTRTVKKVPTLRGKTVCNLFFENSTRTRTSFEIAAKRLSADVVNFNVATSSVAKGESLLDTARTIQAMGVDFVVMRHSCPGTPHLLSRRLQMSVINAGDGAHEHPTQGLLDVFTIRERKGRIEGLKIAIVGDILHSRVARSNIWALTKLGARVALVGPSTLVPREFEKLGCEIHYDLQKGIADADVINLLRIQLERQRKNLFPSIREYRLLYGLTRERLAWAKPDVLIMHPGPVNRGVEISQEVADGDQSAINEQVTNGIAVRMAVLYLLSGGAARQLNARD</sequence>